<dbReference type="InterPro" id="IPR013394">
    <property type="entry name" value="T3SS_HrpB1/HrpK"/>
</dbReference>
<protein>
    <submittedName>
        <fullName evidence="1">Type III secretion protein HrpB1</fullName>
    </submittedName>
</protein>
<name>A0A1N6JJZ9_9BURK</name>
<dbReference type="Pfam" id="PF09613">
    <property type="entry name" value="HrpB1_HrpK"/>
    <property type="match status" value="1"/>
</dbReference>
<organism evidence="1 2">
    <name type="scientific">Paraburkholderia phenazinium</name>
    <dbReference type="NCBI Taxonomy" id="60549"/>
    <lineage>
        <taxon>Bacteria</taxon>
        <taxon>Pseudomonadati</taxon>
        <taxon>Pseudomonadota</taxon>
        <taxon>Betaproteobacteria</taxon>
        <taxon>Burkholderiales</taxon>
        <taxon>Burkholderiaceae</taxon>
        <taxon>Paraburkholderia</taxon>
    </lineage>
</organism>
<evidence type="ECO:0000313" key="1">
    <source>
        <dbReference type="EMBL" id="SIO44553.1"/>
    </source>
</evidence>
<gene>
    <name evidence="1" type="ORF">SAMN05444165_3260</name>
</gene>
<dbReference type="EMBL" id="FSRU01000001">
    <property type="protein sequence ID" value="SIO44553.1"/>
    <property type="molecule type" value="Genomic_DNA"/>
</dbReference>
<reference evidence="1 2" key="1">
    <citation type="submission" date="2016-11" db="EMBL/GenBank/DDBJ databases">
        <authorList>
            <person name="Jaros S."/>
            <person name="Januszkiewicz K."/>
            <person name="Wedrychowicz H."/>
        </authorList>
    </citation>
    <scope>NUCLEOTIDE SEQUENCE [LARGE SCALE GENOMIC DNA]</scope>
    <source>
        <strain evidence="1 2">GAS95</strain>
    </source>
</reference>
<proteinExistence type="predicted"/>
<dbReference type="RefSeq" id="WP_074296496.1">
    <property type="nucleotide sequence ID" value="NZ_FSRU01000001.1"/>
</dbReference>
<dbReference type="Proteomes" id="UP000185151">
    <property type="component" value="Unassembled WGS sequence"/>
</dbReference>
<dbReference type="OrthoDB" id="9017514at2"/>
<keyword evidence="2" id="KW-1185">Reference proteome</keyword>
<evidence type="ECO:0000313" key="2">
    <source>
        <dbReference type="Proteomes" id="UP000185151"/>
    </source>
</evidence>
<sequence length="162" mass="17874">MPANHVAAYLSCRDDVIALLLKIFTLGLKDAPREDLEDMLLALRVLRRDALPIDLGEVRLHIRDADWIGAVRLLKRLEWAEKTNTASIALLAGCLFKLNDAEWRRYAAKVLRDGGNPAALALVGKFMQIGETSRPIHEVAGGDELRTRIADVLHRGGGPSAF</sequence>
<dbReference type="AlphaFoldDB" id="A0A1N6JJZ9"/>
<accession>A0A1N6JJZ9</accession>